<name>X1BM63_9ZZZZ</name>
<reference evidence="2" key="1">
    <citation type="journal article" date="2014" name="Front. Microbiol.">
        <title>High frequency of phylogenetically diverse reductive dehalogenase-homologous genes in deep subseafloor sedimentary metagenomes.</title>
        <authorList>
            <person name="Kawai M."/>
            <person name="Futagami T."/>
            <person name="Toyoda A."/>
            <person name="Takaki Y."/>
            <person name="Nishi S."/>
            <person name="Hori S."/>
            <person name="Arai W."/>
            <person name="Tsubouchi T."/>
            <person name="Morono Y."/>
            <person name="Uchiyama I."/>
            <person name="Ito T."/>
            <person name="Fujiyama A."/>
            <person name="Inagaki F."/>
            <person name="Takami H."/>
        </authorList>
    </citation>
    <scope>NUCLEOTIDE SEQUENCE</scope>
    <source>
        <strain evidence="2">Expedition CK06-06</strain>
    </source>
</reference>
<proteinExistence type="predicted"/>
<organism evidence="2">
    <name type="scientific">marine sediment metagenome</name>
    <dbReference type="NCBI Taxonomy" id="412755"/>
    <lineage>
        <taxon>unclassified sequences</taxon>
        <taxon>metagenomes</taxon>
        <taxon>ecological metagenomes</taxon>
    </lineage>
</organism>
<evidence type="ECO:0000313" key="2">
    <source>
        <dbReference type="EMBL" id="GAG82277.1"/>
    </source>
</evidence>
<dbReference type="EMBL" id="BART01015267">
    <property type="protein sequence ID" value="GAG82277.1"/>
    <property type="molecule type" value="Genomic_DNA"/>
</dbReference>
<evidence type="ECO:0000256" key="1">
    <source>
        <dbReference type="SAM" id="Phobius"/>
    </source>
</evidence>
<sequence length="106" mass="12510">MKIRKGAIFSIIFNFIILILLVFLIVIIPIYPKQKEFKPDLELTLSIDKDQLKIGDEVLIKYEIKNNDNISYKKGCYYIFLELKEKDKNVKLKIADLSHDINSKKY</sequence>
<dbReference type="AlphaFoldDB" id="X1BM63"/>
<protein>
    <submittedName>
        <fullName evidence="2">Uncharacterized protein</fullName>
    </submittedName>
</protein>
<comment type="caution">
    <text evidence="2">The sequence shown here is derived from an EMBL/GenBank/DDBJ whole genome shotgun (WGS) entry which is preliminary data.</text>
</comment>
<keyword evidence="1" id="KW-0812">Transmembrane</keyword>
<keyword evidence="1" id="KW-0472">Membrane</keyword>
<feature type="transmembrane region" description="Helical" evidence="1">
    <location>
        <begin position="7"/>
        <end position="31"/>
    </location>
</feature>
<keyword evidence="1" id="KW-1133">Transmembrane helix</keyword>
<accession>X1BM63</accession>
<gene>
    <name evidence="2" type="ORF">S01H4_29694</name>
</gene>